<evidence type="ECO:0000256" key="1">
    <source>
        <dbReference type="SAM" id="MobiDB-lite"/>
    </source>
</evidence>
<feature type="compositionally biased region" description="Low complexity" evidence="1">
    <location>
        <begin position="1"/>
        <end position="12"/>
    </location>
</feature>
<feature type="region of interest" description="Disordered" evidence="1">
    <location>
        <begin position="1"/>
        <end position="40"/>
    </location>
</feature>
<dbReference type="AlphaFoldDB" id="A0A1I7SHF9"/>
<evidence type="ECO:0000313" key="3">
    <source>
        <dbReference type="WBParaSite" id="BXY_1247500.1"/>
    </source>
</evidence>
<proteinExistence type="predicted"/>
<evidence type="ECO:0000313" key="4">
    <source>
        <dbReference type="WBParaSite" id="BXY_1329400.1"/>
    </source>
</evidence>
<sequence length="40" mass="4025">MNSTTSSESTRSGEQSAIPAMAPTPNTAAVPVFGVGERST</sequence>
<accession>A0A1I7SHF9</accession>
<dbReference type="WBParaSite" id="BXY_1329400.1">
    <property type="protein sequence ID" value="BXY_1329400.1"/>
    <property type="gene ID" value="BXY_1329400"/>
</dbReference>
<protein>
    <submittedName>
        <fullName evidence="3 4">Uncharacterized protein</fullName>
    </submittedName>
</protein>
<name>A0A1I7SHF9_BURXY</name>
<dbReference type="Proteomes" id="UP000095284">
    <property type="component" value="Unplaced"/>
</dbReference>
<dbReference type="WBParaSite" id="BXY_1247500.1">
    <property type="protein sequence ID" value="BXY_1247500.1"/>
    <property type="gene ID" value="BXY_1247500"/>
</dbReference>
<organism evidence="2 3">
    <name type="scientific">Bursaphelenchus xylophilus</name>
    <name type="common">Pinewood nematode worm</name>
    <name type="synonym">Aphelenchoides xylophilus</name>
    <dbReference type="NCBI Taxonomy" id="6326"/>
    <lineage>
        <taxon>Eukaryota</taxon>
        <taxon>Metazoa</taxon>
        <taxon>Ecdysozoa</taxon>
        <taxon>Nematoda</taxon>
        <taxon>Chromadorea</taxon>
        <taxon>Rhabditida</taxon>
        <taxon>Tylenchina</taxon>
        <taxon>Tylenchomorpha</taxon>
        <taxon>Aphelenchoidea</taxon>
        <taxon>Aphelenchoididae</taxon>
        <taxon>Bursaphelenchus</taxon>
    </lineage>
</organism>
<evidence type="ECO:0000313" key="2">
    <source>
        <dbReference type="Proteomes" id="UP000095284"/>
    </source>
</evidence>
<reference evidence="3 4" key="1">
    <citation type="submission" date="2016-11" db="UniProtKB">
        <authorList>
            <consortium name="WormBaseParasite"/>
        </authorList>
    </citation>
    <scope>IDENTIFICATION</scope>
</reference>